<dbReference type="STRING" id="946333.A4W93_18645"/>
<gene>
    <name evidence="1" type="ORF">A4W93_18645</name>
</gene>
<sequence>MYVGYGQQVAVVSPMTGRVASYPLAGYFGHLFTAEDLDSKALGRSVLVSSASELLCFDAAGERVWRTTDLAIDGVIVHRVVGDAVEGSAEWDPPGGWRPFRLNLQSGKPA</sequence>
<evidence type="ECO:0000313" key="1">
    <source>
        <dbReference type="EMBL" id="ARN21751.1"/>
    </source>
</evidence>
<dbReference type="Proteomes" id="UP000193427">
    <property type="component" value="Chromosome"/>
</dbReference>
<reference evidence="1 2" key="1">
    <citation type="submission" date="2016-04" db="EMBL/GenBank/DDBJ databases">
        <title>Complete genome sequence of natural rubber-degrading, novel Gram-negative bacterium, Rhizobacter gummiphilus strain NS21.</title>
        <authorList>
            <person name="Tabata M."/>
            <person name="Kasai D."/>
            <person name="Fukuda M."/>
        </authorList>
    </citation>
    <scope>NUCLEOTIDE SEQUENCE [LARGE SCALE GENOMIC DNA]</scope>
    <source>
        <strain evidence="1 2">NS21</strain>
    </source>
</reference>
<evidence type="ECO:0000313" key="2">
    <source>
        <dbReference type="Proteomes" id="UP000193427"/>
    </source>
</evidence>
<keyword evidence="2" id="KW-1185">Reference proteome</keyword>
<proteinExistence type="predicted"/>
<dbReference type="EMBL" id="CP015118">
    <property type="protein sequence ID" value="ARN21751.1"/>
    <property type="molecule type" value="Genomic_DNA"/>
</dbReference>
<organism evidence="1 2">
    <name type="scientific">Piscinibacter gummiphilus</name>
    <dbReference type="NCBI Taxonomy" id="946333"/>
    <lineage>
        <taxon>Bacteria</taxon>
        <taxon>Pseudomonadati</taxon>
        <taxon>Pseudomonadota</taxon>
        <taxon>Betaproteobacteria</taxon>
        <taxon>Burkholderiales</taxon>
        <taxon>Sphaerotilaceae</taxon>
        <taxon>Piscinibacter</taxon>
    </lineage>
</organism>
<protein>
    <submittedName>
        <fullName evidence="1">Uncharacterized protein</fullName>
    </submittedName>
</protein>
<dbReference type="KEGG" id="rgu:A4W93_18645"/>
<name>A0A1W6LBU1_9BURK</name>
<accession>A0A1W6LBU1</accession>
<dbReference type="AlphaFoldDB" id="A0A1W6LBU1"/>